<dbReference type="Gene3D" id="1.10.510.10">
    <property type="entry name" value="Transferase(Phosphotransferase) domain 1"/>
    <property type="match status" value="1"/>
</dbReference>
<comment type="similarity">
    <text evidence="1">Belongs to the protein kinase superfamily. CAMK Ser/Thr protein kinase family. CHEK2 subfamily.</text>
</comment>
<organism evidence="14 15">
    <name type="scientific">Gymnopilus junonius</name>
    <name type="common">Spectacular rustgill mushroom</name>
    <name type="synonym">Gymnopilus spectabilis subsp. junonius</name>
    <dbReference type="NCBI Taxonomy" id="109634"/>
    <lineage>
        <taxon>Eukaryota</taxon>
        <taxon>Fungi</taxon>
        <taxon>Dikarya</taxon>
        <taxon>Basidiomycota</taxon>
        <taxon>Agaricomycotina</taxon>
        <taxon>Agaricomycetes</taxon>
        <taxon>Agaricomycetidae</taxon>
        <taxon>Agaricales</taxon>
        <taxon>Agaricineae</taxon>
        <taxon>Hymenogastraceae</taxon>
        <taxon>Gymnopilus</taxon>
    </lineage>
</organism>
<feature type="region of interest" description="Disordered" evidence="11">
    <location>
        <begin position="554"/>
        <end position="591"/>
    </location>
</feature>
<dbReference type="GO" id="GO:0004674">
    <property type="term" value="F:protein serine/threonine kinase activity"/>
    <property type="evidence" value="ECO:0007669"/>
    <property type="project" value="UniProtKB-KW"/>
</dbReference>
<dbReference type="SUPFAM" id="SSF49879">
    <property type="entry name" value="SMAD/FHA domain"/>
    <property type="match status" value="1"/>
</dbReference>
<dbReference type="InterPro" id="IPR008984">
    <property type="entry name" value="SMAD_FHA_dom_sf"/>
</dbReference>
<accession>A0A9P5NVD2</accession>
<evidence type="ECO:0000256" key="9">
    <source>
        <dbReference type="PIRSR" id="PIRSR630616-3"/>
    </source>
</evidence>
<dbReference type="SMART" id="SM00240">
    <property type="entry name" value="FHA"/>
    <property type="match status" value="1"/>
</dbReference>
<keyword evidence="5 14" id="KW-0418">Kinase</keyword>
<evidence type="ECO:0000256" key="7">
    <source>
        <dbReference type="PIRSR" id="PIRSR630616-1"/>
    </source>
</evidence>
<dbReference type="InterPro" id="IPR011009">
    <property type="entry name" value="Kinase-like_dom_sf"/>
</dbReference>
<reference evidence="14" key="1">
    <citation type="submission" date="2020-11" db="EMBL/GenBank/DDBJ databases">
        <authorList>
            <consortium name="DOE Joint Genome Institute"/>
            <person name="Ahrendt S."/>
            <person name="Riley R."/>
            <person name="Andreopoulos W."/>
            <person name="LaButti K."/>
            <person name="Pangilinan J."/>
            <person name="Ruiz-duenas F.J."/>
            <person name="Barrasa J.M."/>
            <person name="Sanchez-Garcia M."/>
            <person name="Camarero S."/>
            <person name="Miyauchi S."/>
            <person name="Serrano A."/>
            <person name="Linde D."/>
            <person name="Babiker R."/>
            <person name="Drula E."/>
            <person name="Ayuso-Fernandez I."/>
            <person name="Pacheco R."/>
            <person name="Padilla G."/>
            <person name="Ferreira P."/>
            <person name="Barriuso J."/>
            <person name="Kellner H."/>
            <person name="Castanera R."/>
            <person name="Alfaro M."/>
            <person name="Ramirez L."/>
            <person name="Pisabarro A.G."/>
            <person name="Kuo A."/>
            <person name="Tritt A."/>
            <person name="Lipzen A."/>
            <person name="He G."/>
            <person name="Yan M."/>
            <person name="Ng V."/>
            <person name="Cullen D."/>
            <person name="Martin F."/>
            <person name="Rosso M.-N."/>
            <person name="Henrissat B."/>
            <person name="Hibbett D."/>
            <person name="Martinez A.T."/>
            <person name="Grigoriev I.V."/>
        </authorList>
    </citation>
    <scope>NUCLEOTIDE SEQUENCE</scope>
    <source>
        <strain evidence="14">AH 44721</strain>
    </source>
</reference>
<dbReference type="Proteomes" id="UP000724874">
    <property type="component" value="Unassembled WGS sequence"/>
</dbReference>
<evidence type="ECO:0000256" key="8">
    <source>
        <dbReference type="PIRSR" id="PIRSR630616-2"/>
    </source>
</evidence>
<dbReference type="SMART" id="SM00220">
    <property type="entry name" value="S_TKc"/>
    <property type="match status" value="1"/>
</dbReference>
<dbReference type="FunFam" id="1.10.510.10:FF:000571">
    <property type="entry name" value="Maternal embryonic leucine zipper kinase"/>
    <property type="match status" value="1"/>
</dbReference>
<evidence type="ECO:0000256" key="5">
    <source>
        <dbReference type="ARBA" id="ARBA00022777"/>
    </source>
</evidence>
<evidence type="ECO:0000256" key="3">
    <source>
        <dbReference type="ARBA" id="ARBA00022679"/>
    </source>
</evidence>
<evidence type="ECO:0000256" key="6">
    <source>
        <dbReference type="ARBA" id="ARBA00022840"/>
    </source>
</evidence>
<feature type="binding site" evidence="8">
    <location>
        <begin position="311"/>
        <end position="312"/>
    </location>
    <ligand>
        <name>ATP</name>
        <dbReference type="ChEBI" id="CHEBI:30616"/>
    </ligand>
</feature>
<dbReference type="InterPro" id="IPR000253">
    <property type="entry name" value="FHA_dom"/>
</dbReference>
<feature type="cross-link" description="Glycyl lysine isopeptide (Lys-Gly) (interchain with G-Cter in SUMO2)" evidence="9">
    <location>
        <position position="309"/>
    </location>
</feature>
<keyword evidence="15" id="KW-1185">Reference proteome</keyword>
<dbReference type="Pfam" id="PF00498">
    <property type="entry name" value="FHA"/>
    <property type="match status" value="1"/>
</dbReference>
<dbReference type="SUPFAM" id="SSF56112">
    <property type="entry name" value="Protein kinase-like (PK-like)"/>
    <property type="match status" value="1"/>
</dbReference>
<comment type="caution">
    <text evidence="14">The sequence shown here is derived from an EMBL/GenBank/DDBJ whole genome shotgun (WGS) entry which is preliminary data.</text>
</comment>
<feature type="active site" description="Proton acceptor" evidence="7">
    <location>
        <position position="307"/>
    </location>
</feature>
<evidence type="ECO:0000259" key="13">
    <source>
        <dbReference type="PROSITE" id="PS50011"/>
    </source>
</evidence>
<feature type="domain" description="FHA" evidence="12">
    <location>
        <begin position="75"/>
        <end position="128"/>
    </location>
</feature>
<feature type="compositionally biased region" description="Polar residues" evidence="11">
    <location>
        <begin position="561"/>
        <end position="570"/>
    </location>
</feature>
<evidence type="ECO:0000313" key="14">
    <source>
        <dbReference type="EMBL" id="KAF8906569.1"/>
    </source>
</evidence>
<protein>
    <submittedName>
        <fullName evidence="14">CAMK/RAD53 protein kinase</fullName>
    </submittedName>
</protein>
<sequence length="591" mass="65411">MDPDYDNFDMHYDEQGDPYHDSQEEEQTQTQTQTQSTQQASQPQTVQCDAHLWGYLQPCSSALTRIDFWKIHPRYTIGRNNELNQVILPGFKVSNQHCTITWDGRETGSSVVVLDLSSNGTFINGEKIGKNQSRILNEGSEIAFGTSIPQPQNGGIEDYRFVYRHTASGPPTEGLYAHYDLGTELGKGSFAMVRKAVHRVSGQWFAVKMINGAKFLRQGGHTSRSNAFSREISIMEQLEHRNICKLKEVFFQNDNSINLVLELVDGGDLLEYILKNGGLAEVNARDITYQICDALAYVHSKGVTHRDLKPENVLLTTDDPPIVKVADFGLAKVVDSLTMLRTMCGTPSYLAPEVVEQNGRDGYDNLVDSWSVGVIVFSMLTNAGPFIEDEAQEIKARILSRRVDWGTLTCQPVSNEAYSFIRGLLQDNPRRRRSLTDSLKHPWLQNHVPFHGTSDSQPPADEGSDAAMAPDQDDDGQDLLHGGVPLVGLPVSQGRRIPLQRRSLVLSQAAEAGGHLPEPSVEMIAYAAAQDENAPAKGQNKRVRADLTPVSEESFEAGVNASGSATTNSKAKVVEMQPRRSTRRTKVARMS</sequence>
<dbReference type="PROSITE" id="PS00108">
    <property type="entry name" value="PROTEIN_KINASE_ST"/>
    <property type="match status" value="1"/>
</dbReference>
<gene>
    <name evidence="14" type="ORF">CPB84DRAFT_1770120</name>
</gene>
<feature type="binding site" evidence="8 10">
    <location>
        <position position="208"/>
    </location>
    <ligand>
        <name>ATP</name>
        <dbReference type="ChEBI" id="CHEBI:30616"/>
    </ligand>
</feature>
<dbReference type="AlphaFoldDB" id="A0A9P5NVD2"/>
<evidence type="ECO:0000256" key="2">
    <source>
        <dbReference type="ARBA" id="ARBA00022527"/>
    </source>
</evidence>
<dbReference type="OrthoDB" id="10252171at2759"/>
<feature type="region of interest" description="Disordered" evidence="11">
    <location>
        <begin position="1"/>
        <end position="42"/>
    </location>
</feature>
<evidence type="ECO:0000313" key="15">
    <source>
        <dbReference type="Proteomes" id="UP000724874"/>
    </source>
</evidence>
<dbReference type="Gene3D" id="2.60.200.20">
    <property type="match status" value="1"/>
</dbReference>
<evidence type="ECO:0000256" key="4">
    <source>
        <dbReference type="ARBA" id="ARBA00022741"/>
    </source>
</evidence>
<keyword evidence="3" id="KW-0808">Transferase</keyword>
<feature type="compositionally biased region" description="Basic residues" evidence="11">
    <location>
        <begin position="580"/>
        <end position="591"/>
    </location>
</feature>
<evidence type="ECO:0000256" key="1">
    <source>
        <dbReference type="ARBA" id="ARBA00005575"/>
    </source>
</evidence>
<evidence type="ECO:0000259" key="12">
    <source>
        <dbReference type="PROSITE" id="PS50006"/>
    </source>
</evidence>
<dbReference type="InterPro" id="IPR008271">
    <property type="entry name" value="Ser/Thr_kinase_AS"/>
</dbReference>
<dbReference type="InterPro" id="IPR030616">
    <property type="entry name" value="Aur-like"/>
</dbReference>
<evidence type="ECO:0000256" key="11">
    <source>
        <dbReference type="SAM" id="MobiDB-lite"/>
    </source>
</evidence>
<name>A0A9P5NVD2_GYMJU</name>
<dbReference type="GO" id="GO:0005524">
    <property type="term" value="F:ATP binding"/>
    <property type="evidence" value="ECO:0007669"/>
    <property type="project" value="UniProtKB-UniRule"/>
</dbReference>
<dbReference type="Pfam" id="PF00069">
    <property type="entry name" value="Pkinase"/>
    <property type="match status" value="1"/>
</dbReference>
<keyword evidence="4 8" id="KW-0547">Nucleotide-binding</keyword>
<dbReference type="PANTHER" id="PTHR24350">
    <property type="entry name" value="SERINE/THREONINE-PROTEIN KINASE IAL-RELATED"/>
    <property type="match status" value="1"/>
</dbReference>
<dbReference type="InterPro" id="IPR017441">
    <property type="entry name" value="Protein_kinase_ATP_BS"/>
</dbReference>
<feature type="domain" description="Protein kinase" evidence="13">
    <location>
        <begin position="179"/>
        <end position="444"/>
    </location>
</feature>
<feature type="compositionally biased region" description="Low complexity" evidence="11">
    <location>
        <begin position="28"/>
        <end position="42"/>
    </location>
</feature>
<keyword evidence="2" id="KW-0723">Serine/threonine-protein kinase</keyword>
<dbReference type="InterPro" id="IPR000719">
    <property type="entry name" value="Prot_kinase_dom"/>
</dbReference>
<dbReference type="EMBL" id="JADNYJ010000018">
    <property type="protein sequence ID" value="KAF8906569.1"/>
    <property type="molecule type" value="Genomic_DNA"/>
</dbReference>
<feature type="binding site" evidence="8">
    <location>
        <position position="327"/>
    </location>
    <ligand>
        <name>ATP</name>
        <dbReference type="ChEBI" id="CHEBI:30616"/>
    </ligand>
</feature>
<keyword evidence="6 8" id="KW-0067">ATP-binding</keyword>
<feature type="region of interest" description="Disordered" evidence="11">
    <location>
        <begin position="446"/>
        <end position="487"/>
    </location>
</feature>
<evidence type="ECO:0000256" key="10">
    <source>
        <dbReference type="PROSITE-ProRule" id="PRU10141"/>
    </source>
</evidence>
<dbReference type="PROSITE" id="PS50006">
    <property type="entry name" value="FHA_DOMAIN"/>
    <property type="match status" value="1"/>
</dbReference>
<feature type="compositionally biased region" description="Basic and acidic residues" evidence="11">
    <location>
        <begin position="8"/>
        <end position="22"/>
    </location>
</feature>
<dbReference type="PROSITE" id="PS00107">
    <property type="entry name" value="PROTEIN_KINASE_ATP"/>
    <property type="match status" value="1"/>
</dbReference>
<dbReference type="PROSITE" id="PS50011">
    <property type="entry name" value="PROTEIN_KINASE_DOM"/>
    <property type="match status" value="1"/>
</dbReference>
<dbReference type="CDD" id="cd05117">
    <property type="entry name" value="STKc_CAMK"/>
    <property type="match status" value="1"/>
</dbReference>
<proteinExistence type="inferred from homology"/>